<accession>A0A4R5LRG7</accession>
<evidence type="ECO:0000256" key="1">
    <source>
        <dbReference type="ARBA" id="ARBA00004767"/>
    </source>
</evidence>
<dbReference type="InterPro" id="IPR005123">
    <property type="entry name" value="Oxoglu/Fe-dep_dioxygenase_dom"/>
</dbReference>
<evidence type="ECO:0000256" key="8">
    <source>
        <dbReference type="ARBA" id="ARBA00047725"/>
    </source>
</evidence>
<evidence type="ECO:0000256" key="7">
    <source>
        <dbReference type="ARBA" id="ARBA00031282"/>
    </source>
</evidence>
<dbReference type="GO" id="GO:0009693">
    <property type="term" value="P:ethylene biosynthetic process"/>
    <property type="evidence" value="ECO:0007669"/>
    <property type="project" value="UniProtKB-KW"/>
</dbReference>
<evidence type="ECO:0000256" key="5">
    <source>
        <dbReference type="ARBA" id="ARBA00022666"/>
    </source>
</evidence>
<evidence type="ECO:0000256" key="2">
    <source>
        <dbReference type="ARBA" id="ARBA00012293"/>
    </source>
</evidence>
<dbReference type="InterPro" id="IPR050231">
    <property type="entry name" value="Iron_ascorbate_oxido_reductase"/>
</dbReference>
<sequence length="274" mass="30674">MTAIPKHPDFCHRPLVTDIPAVSVAGLPAALRAFCHRPLSYRLNHLQSRYDVAFDGYSYPGQEDSRNQGPEDRLHSFVFSDFSPQEKYPPEFQAFISTCWAPLCRQVHALEQSLLLALGLAPVASQHQRHFGHMMSANYYPAGNPVQPGSSPLRLSAHPDVSLLTVFVQGLGHGFQYRDPTGCWRDAPVTHTVTVFAGELLEWLSDGTVPALRHRVRQQPNDSERFSFALFSLPQPGASLHSIAGATISTEDWYRLHLSQWDDTGYSRQDISRP</sequence>
<comment type="pathway">
    <text evidence="1">Alkene biosynthesis; ethylene biosynthesis via 2-oxoglutarate.</text>
</comment>
<dbReference type="Proteomes" id="UP000295554">
    <property type="component" value="Unassembled WGS sequence"/>
</dbReference>
<evidence type="ECO:0000313" key="13">
    <source>
        <dbReference type="Proteomes" id="UP000295554"/>
    </source>
</evidence>
<dbReference type="OrthoDB" id="1437565at2"/>
<dbReference type="Gene3D" id="2.60.120.330">
    <property type="entry name" value="B-lactam Antibiotic, Isopenicillin N Synthase, Chain"/>
    <property type="match status" value="1"/>
</dbReference>
<dbReference type="EMBL" id="SMSE01000002">
    <property type="protein sequence ID" value="TDG13475.1"/>
    <property type="molecule type" value="Genomic_DNA"/>
</dbReference>
<keyword evidence="10" id="KW-0479">Metal-binding</keyword>
<dbReference type="EC" id="1.14.20.7" evidence="2"/>
<feature type="domain" description="Fe2OG dioxygenase" evidence="11">
    <location>
        <begin position="130"/>
        <end position="234"/>
    </location>
</feature>
<evidence type="ECO:0000259" key="11">
    <source>
        <dbReference type="PROSITE" id="PS51471"/>
    </source>
</evidence>
<dbReference type="Pfam" id="PF03171">
    <property type="entry name" value="2OG-FeII_Oxy"/>
    <property type="match status" value="1"/>
</dbReference>
<dbReference type="AlphaFoldDB" id="A0A4R5LRG7"/>
<dbReference type="RefSeq" id="WP_133211485.1">
    <property type="nucleotide sequence ID" value="NZ_SMSE01000002.1"/>
</dbReference>
<dbReference type="PANTHER" id="PTHR47990">
    <property type="entry name" value="2-OXOGLUTARATE (2OG) AND FE(II)-DEPENDENT OXYGENASE SUPERFAMILY PROTEIN-RELATED"/>
    <property type="match status" value="1"/>
</dbReference>
<organism evidence="12 13">
    <name type="scientific">Seongchinamella unica</name>
    <dbReference type="NCBI Taxonomy" id="2547392"/>
    <lineage>
        <taxon>Bacteria</taxon>
        <taxon>Pseudomonadati</taxon>
        <taxon>Pseudomonadota</taxon>
        <taxon>Gammaproteobacteria</taxon>
        <taxon>Cellvibrionales</taxon>
        <taxon>Halieaceae</taxon>
        <taxon>Seongchinamella</taxon>
    </lineage>
</organism>
<proteinExistence type="inferred from homology"/>
<keyword evidence="5" id="KW-0266">Ethylene biosynthesis</keyword>
<protein>
    <recommendedName>
        <fullName evidence="4">2-oxoglutarate-dependent ethylene/succinate-forming enzyme</fullName>
        <ecNumber evidence="3">1.13.12.19</ecNumber>
        <ecNumber evidence="2">1.14.20.7</ecNumber>
    </recommendedName>
    <alternativeName>
        <fullName evidence="6">2-oxoglutarate dioxygenase (ethylene-forming)</fullName>
    </alternativeName>
    <alternativeName>
        <fullName evidence="7">2-oxoglutarate/L-arginine monooxygenase/decarboxylase (succinate-forming)</fullName>
    </alternativeName>
</protein>
<dbReference type="PROSITE" id="PS51471">
    <property type="entry name" value="FE2OG_OXY"/>
    <property type="match status" value="1"/>
</dbReference>
<evidence type="ECO:0000256" key="3">
    <source>
        <dbReference type="ARBA" id="ARBA00012531"/>
    </source>
</evidence>
<evidence type="ECO:0000256" key="4">
    <source>
        <dbReference type="ARBA" id="ARBA00019045"/>
    </source>
</evidence>
<evidence type="ECO:0000256" key="10">
    <source>
        <dbReference type="RuleBase" id="RU003682"/>
    </source>
</evidence>
<keyword evidence="10" id="KW-0408">Iron</keyword>
<dbReference type="GO" id="GO:0102276">
    <property type="term" value="F:2-oxoglutarate oxygenase/decarboxylase (ethylene-forming) activity"/>
    <property type="evidence" value="ECO:0007669"/>
    <property type="project" value="UniProtKB-EC"/>
</dbReference>
<gene>
    <name evidence="12" type="ORF">E2F43_08015</name>
</gene>
<dbReference type="EC" id="1.13.12.19" evidence="3"/>
<dbReference type="GO" id="GO:0046872">
    <property type="term" value="F:metal ion binding"/>
    <property type="evidence" value="ECO:0007669"/>
    <property type="project" value="UniProtKB-KW"/>
</dbReference>
<keyword evidence="10" id="KW-0560">Oxidoreductase</keyword>
<evidence type="ECO:0000256" key="9">
    <source>
        <dbReference type="ARBA" id="ARBA00049359"/>
    </source>
</evidence>
<comment type="catalytic activity">
    <reaction evidence="8">
        <text>2-oxoglutarate + O2 + 2 H(+) = ethene + 3 CO2 + H2O</text>
        <dbReference type="Rhea" id="RHEA:31523"/>
        <dbReference type="ChEBI" id="CHEBI:15377"/>
        <dbReference type="ChEBI" id="CHEBI:15378"/>
        <dbReference type="ChEBI" id="CHEBI:15379"/>
        <dbReference type="ChEBI" id="CHEBI:16526"/>
        <dbReference type="ChEBI" id="CHEBI:16810"/>
        <dbReference type="ChEBI" id="CHEBI:18153"/>
        <dbReference type="EC" id="1.13.12.19"/>
    </reaction>
</comment>
<keyword evidence="13" id="KW-1185">Reference proteome</keyword>
<comment type="caution">
    <text evidence="12">The sequence shown here is derived from an EMBL/GenBank/DDBJ whole genome shotgun (WGS) entry which is preliminary data.</text>
</comment>
<name>A0A4R5LRG7_9GAMM</name>
<evidence type="ECO:0000256" key="6">
    <source>
        <dbReference type="ARBA" id="ARBA00031011"/>
    </source>
</evidence>
<comment type="catalytic activity">
    <reaction evidence="9">
        <text>L-arginine + 2-oxoglutarate + O2 = guanidine + L-glutamate 5-semialdehyde + succinate + CO2</text>
        <dbReference type="Rhea" id="RHEA:31535"/>
        <dbReference type="ChEBI" id="CHEBI:15379"/>
        <dbReference type="ChEBI" id="CHEBI:16526"/>
        <dbReference type="ChEBI" id="CHEBI:16810"/>
        <dbReference type="ChEBI" id="CHEBI:30031"/>
        <dbReference type="ChEBI" id="CHEBI:30087"/>
        <dbReference type="ChEBI" id="CHEBI:32682"/>
        <dbReference type="ChEBI" id="CHEBI:58066"/>
        <dbReference type="EC" id="1.14.20.7"/>
    </reaction>
</comment>
<dbReference type="SUPFAM" id="SSF51197">
    <property type="entry name" value="Clavaminate synthase-like"/>
    <property type="match status" value="1"/>
</dbReference>
<evidence type="ECO:0000313" key="12">
    <source>
        <dbReference type="EMBL" id="TDG13475.1"/>
    </source>
</evidence>
<dbReference type="InterPro" id="IPR044861">
    <property type="entry name" value="IPNS-like_FE2OG_OXY"/>
</dbReference>
<dbReference type="InterPro" id="IPR027443">
    <property type="entry name" value="IPNS-like_sf"/>
</dbReference>
<reference evidence="12 13" key="1">
    <citation type="submission" date="2019-03" db="EMBL/GenBank/DDBJ databases">
        <title>Seongchinamella monodicae gen. nov., sp. nov., a novel member of the Gammaproteobacteria isolated from a tidal mudflat of beach.</title>
        <authorList>
            <person name="Yang H.G."/>
            <person name="Kang J.W."/>
            <person name="Lee S.D."/>
        </authorList>
    </citation>
    <scope>NUCLEOTIDE SEQUENCE [LARGE SCALE GENOMIC DNA]</scope>
    <source>
        <strain evidence="12 13">GH4-78</strain>
    </source>
</reference>
<comment type="similarity">
    <text evidence="10">Belongs to the iron/ascorbate-dependent oxidoreductase family.</text>
</comment>